<dbReference type="HOGENOM" id="CLU_3240024_0_0_9"/>
<evidence type="ECO:0000313" key="1">
    <source>
        <dbReference type="EMBL" id="ACG63271.1"/>
    </source>
</evidence>
<organism evidence="1 2">
    <name type="scientific">Streptococcus equi subsp. zooepidemicus (strain MGCS10565)</name>
    <dbReference type="NCBI Taxonomy" id="552526"/>
    <lineage>
        <taxon>Bacteria</taxon>
        <taxon>Bacillati</taxon>
        <taxon>Bacillota</taxon>
        <taxon>Bacilli</taxon>
        <taxon>Lactobacillales</taxon>
        <taxon>Streptococcaceae</taxon>
        <taxon>Streptococcus</taxon>
    </lineage>
</organism>
<name>B4U119_STREM</name>
<proteinExistence type="predicted"/>
<dbReference type="EMBL" id="CP001129">
    <property type="protein sequence ID" value="ACG63271.1"/>
    <property type="molecule type" value="Genomic_DNA"/>
</dbReference>
<dbReference type="AlphaFoldDB" id="B4U119"/>
<accession>B4U119</accession>
<evidence type="ECO:0000313" key="2">
    <source>
        <dbReference type="Proteomes" id="UP000001873"/>
    </source>
</evidence>
<protein>
    <submittedName>
        <fullName evidence="1">Uncharacterized protein</fullName>
    </submittedName>
</protein>
<gene>
    <name evidence="1" type="ordered locus">Sez_1952</name>
</gene>
<reference evidence="1 2" key="1">
    <citation type="journal article" date="2008" name="PLoS ONE">
        <title>Genome sequence of a lancefield group C Streptococcus zooepidemicus strain causing epidemic nephritis: new information about an old disease.</title>
        <authorList>
            <person name="Beres S.B."/>
            <person name="Sesso R."/>
            <person name="Pinto S.W.L."/>
            <person name="Hoe N.P."/>
            <person name="Porcella S.F."/>
            <person name="Deleo F.R."/>
            <person name="Musser J.M."/>
        </authorList>
    </citation>
    <scope>NUCLEOTIDE SEQUENCE [LARGE SCALE GENOMIC DNA]</scope>
    <source>
        <strain evidence="1 2">MGCS10565</strain>
    </source>
</reference>
<dbReference type="Proteomes" id="UP000001873">
    <property type="component" value="Chromosome"/>
</dbReference>
<sequence length="43" mass="4934">MPFLEGITLKSIQYDLIISLALKYHKAKKQTAKAIKLLFLIMV</sequence>
<dbReference type="KEGG" id="sez:Sez_1952"/>